<proteinExistence type="predicted"/>
<dbReference type="HOGENOM" id="CLU_3306456_0_0_5"/>
<keyword evidence="1" id="KW-0812">Transmembrane</keyword>
<evidence type="ECO:0000313" key="3">
    <source>
        <dbReference type="Proteomes" id="UP000010077"/>
    </source>
</evidence>
<feature type="transmembrane region" description="Helical" evidence="1">
    <location>
        <begin position="12"/>
        <end position="31"/>
    </location>
</feature>
<dbReference type="EMBL" id="CP003539">
    <property type="protein sequence ID" value="AFX99225.1"/>
    <property type="molecule type" value="Genomic_DNA"/>
</dbReference>
<evidence type="ECO:0000256" key="1">
    <source>
        <dbReference type="SAM" id="Phobius"/>
    </source>
</evidence>
<keyword evidence="1" id="KW-0472">Membrane</keyword>
<keyword evidence="3" id="KW-1185">Reference proteome</keyword>
<dbReference type="AlphaFoldDB" id="K7YI00"/>
<dbReference type="KEGG" id="thal:A1OE_1047"/>
<organism evidence="2 3">
    <name type="scientific">Candidatus Endolissoclinum faulkneri L2</name>
    <dbReference type="NCBI Taxonomy" id="1193729"/>
    <lineage>
        <taxon>Bacteria</taxon>
        <taxon>Pseudomonadati</taxon>
        <taxon>Pseudomonadota</taxon>
        <taxon>Alphaproteobacteria</taxon>
        <taxon>Rhodospirillales</taxon>
        <taxon>Rhodospirillaceae</taxon>
        <taxon>Candidatus Endolissoclinum</taxon>
    </lineage>
</organism>
<keyword evidence="1" id="KW-1133">Transmembrane helix</keyword>
<evidence type="ECO:0000313" key="2">
    <source>
        <dbReference type="EMBL" id="AFX99225.1"/>
    </source>
</evidence>
<name>K7YI00_9PROT</name>
<reference evidence="2 3" key="1">
    <citation type="journal article" date="2012" name="Proc. Natl. Acad. Sci. U.S.A.">
        <title>Genome streamlining and chemical defense in a coral reef symbiosis.</title>
        <authorList>
            <person name="Kwan J.C."/>
            <person name="Donia M.S."/>
            <person name="Han A.W."/>
            <person name="Hirose E."/>
            <person name="Haygood M.G."/>
            <person name="Schmidt E.W."/>
        </authorList>
    </citation>
    <scope>NUCLEOTIDE SEQUENCE [LARGE SCALE GENOMIC DNA]</scope>
    <source>
        <strain evidence="2 3">L2</strain>
    </source>
</reference>
<protein>
    <submittedName>
        <fullName evidence="2">Uncharacterized protein</fullName>
    </submittedName>
</protein>
<accession>K7YI00</accession>
<dbReference type="Proteomes" id="UP000010077">
    <property type="component" value="Chromosome"/>
</dbReference>
<sequence length="39" mass="4457">MALTNMFIFKNIVFGNHLIVNSLFALTVLALSDWHYCKA</sequence>
<gene>
    <name evidence="2" type="ORF">A1OE_1047</name>
</gene>